<sequence length="69" mass="8107">MKEFLKNTIYFRYYKVLKGLSMNKIIFLLSLFLLGCQEHKTTTQNLPINTIQATDSNETIEYLESLLET</sequence>
<proteinExistence type="predicted"/>
<dbReference type="AlphaFoldDB" id="A0A6S6TBP5"/>
<accession>A0A6S6TBP5</accession>
<reference evidence="1" key="1">
    <citation type="submission" date="2020-01" db="EMBL/GenBank/DDBJ databases">
        <authorList>
            <person name="Meier V. D."/>
            <person name="Meier V D."/>
        </authorList>
    </citation>
    <scope>NUCLEOTIDE SEQUENCE</scope>
    <source>
        <strain evidence="1">HLG_WM_MAG_12</strain>
    </source>
</reference>
<organism evidence="1">
    <name type="scientific">uncultured Campylobacterales bacterium</name>
    <dbReference type="NCBI Taxonomy" id="352960"/>
    <lineage>
        <taxon>Bacteria</taxon>
        <taxon>Pseudomonadati</taxon>
        <taxon>Campylobacterota</taxon>
        <taxon>Epsilonproteobacteria</taxon>
        <taxon>Campylobacterales</taxon>
        <taxon>environmental samples</taxon>
    </lineage>
</organism>
<protein>
    <submittedName>
        <fullName evidence="1">Uncharacterized protein</fullName>
    </submittedName>
</protein>
<dbReference type="EMBL" id="CACVAW010000060">
    <property type="protein sequence ID" value="CAA6813999.1"/>
    <property type="molecule type" value="Genomic_DNA"/>
</dbReference>
<name>A0A6S6TBP5_9BACT</name>
<gene>
    <name evidence="1" type="ORF">HELGO_WM24337</name>
</gene>
<evidence type="ECO:0000313" key="1">
    <source>
        <dbReference type="EMBL" id="CAA6813999.1"/>
    </source>
</evidence>